<keyword evidence="9" id="KW-1185">Reference proteome</keyword>
<dbReference type="EMBL" id="KN848073">
    <property type="protein sequence ID" value="KIX97607.1"/>
    <property type="molecule type" value="Genomic_DNA"/>
</dbReference>
<keyword evidence="5" id="KW-0694">RNA-binding</keyword>
<gene>
    <name evidence="8" type="ORF">Z520_06385</name>
</gene>
<dbReference type="RefSeq" id="XP_016631730.1">
    <property type="nucleotide sequence ID" value="XM_016776885.1"/>
</dbReference>
<evidence type="ECO:0000256" key="2">
    <source>
        <dbReference type="ARBA" id="ARBA00011881"/>
    </source>
</evidence>
<dbReference type="PANTHER" id="PTHR44154">
    <property type="entry name" value="QUINONE OXIDOREDUCTASE"/>
    <property type="match status" value="1"/>
</dbReference>
<dbReference type="InterPro" id="IPR036291">
    <property type="entry name" value="NAD(P)-bd_dom_sf"/>
</dbReference>
<dbReference type="OrthoDB" id="3509362at2759"/>
<protein>
    <recommendedName>
        <fullName evidence="7">Enoyl reductase (ER) domain-containing protein</fullName>
    </recommendedName>
</protein>
<comment type="subcellular location">
    <subcellularLocation>
        <location evidence="1">Cytoplasm</location>
    </subcellularLocation>
</comment>
<dbReference type="Pfam" id="PF08240">
    <property type="entry name" value="ADH_N"/>
    <property type="match status" value="1"/>
</dbReference>
<dbReference type="Proteomes" id="UP000053411">
    <property type="component" value="Unassembled WGS sequence"/>
</dbReference>
<feature type="domain" description="Enoyl reductase (ER)" evidence="7">
    <location>
        <begin position="28"/>
        <end position="366"/>
    </location>
</feature>
<evidence type="ECO:0000259" key="7">
    <source>
        <dbReference type="SMART" id="SM00829"/>
    </source>
</evidence>
<dbReference type="InterPro" id="IPR013154">
    <property type="entry name" value="ADH-like_N"/>
</dbReference>
<organism evidence="8 9">
    <name type="scientific">Fonsecaea multimorphosa CBS 102226</name>
    <dbReference type="NCBI Taxonomy" id="1442371"/>
    <lineage>
        <taxon>Eukaryota</taxon>
        <taxon>Fungi</taxon>
        <taxon>Dikarya</taxon>
        <taxon>Ascomycota</taxon>
        <taxon>Pezizomycotina</taxon>
        <taxon>Eurotiomycetes</taxon>
        <taxon>Chaetothyriomycetidae</taxon>
        <taxon>Chaetothyriales</taxon>
        <taxon>Herpotrichiellaceae</taxon>
        <taxon>Fonsecaea</taxon>
    </lineage>
</organism>
<keyword evidence="4" id="KW-0521">NADP</keyword>
<evidence type="ECO:0000256" key="3">
    <source>
        <dbReference type="ARBA" id="ARBA00022490"/>
    </source>
</evidence>
<dbReference type="SUPFAM" id="SSF51735">
    <property type="entry name" value="NAD(P)-binding Rossmann-fold domains"/>
    <property type="match status" value="1"/>
</dbReference>
<evidence type="ECO:0000256" key="5">
    <source>
        <dbReference type="ARBA" id="ARBA00022884"/>
    </source>
</evidence>
<sequence length="374" mass="40133">MQNHSDHGDDLKLSSSCSMTAVRLYEFGGPEVLKVERHPIPTPAKHQVLVRVRATSVTGWDSLYRRGKLTAPPGRAALPLPQQLGREAAGEVEAVGKDVSMFSPADRVVVMVSPACGQCAYCRRGEDNLCRDIALPAHQSFGGYAEYIVVSEHGLLKAPKHLEFEKLACLLWSFGTAFHMVHNKAKLRPGESVLITGASGGMGTACIQLAKINGANPIIALTGSMDKADGLRSNGADVVLNYRDPDVVEQIREHTTNKHGVDVVLDNVGGDQGIGMAIQACRTGARLVLVAFIAGRELNLDIFTLIIKELSVLAARGSTRREQETVLALAAAGKIDPTVDARFALSDIRKATDMLENREHTGKIVVLPGGLHGK</sequence>
<dbReference type="PROSITE" id="PS01162">
    <property type="entry name" value="QOR_ZETA_CRYSTAL"/>
    <property type="match status" value="1"/>
</dbReference>
<dbReference type="GeneID" id="27712131"/>
<comment type="subunit">
    <text evidence="2">Homotetramer.</text>
</comment>
<dbReference type="Pfam" id="PF00107">
    <property type="entry name" value="ADH_zinc_N"/>
    <property type="match status" value="1"/>
</dbReference>
<dbReference type="Gene3D" id="3.90.180.10">
    <property type="entry name" value="Medium-chain alcohol dehydrogenases, catalytic domain"/>
    <property type="match status" value="1"/>
</dbReference>
<dbReference type="PANTHER" id="PTHR44154:SF1">
    <property type="entry name" value="QUINONE OXIDOREDUCTASE"/>
    <property type="match status" value="1"/>
</dbReference>
<evidence type="ECO:0000256" key="4">
    <source>
        <dbReference type="ARBA" id="ARBA00022857"/>
    </source>
</evidence>
<dbReference type="InterPro" id="IPR020843">
    <property type="entry name" value="ER"/>
</dbReference>
<dbReference type="SMART" id="SM00829">
    <property type="entry name" value="PKS_ER"/>
    <property type="match status" value="1"/>
</dbReference>
<proteinExistence type="predicted"/>
<dbReference type="GO" id="GO:0003723">
    <property type="term" value="F:RNA binding"/>
    <property type="evidence" value="ECO:0007669"/>
    <property type="project" value="UniProtKB-KW"/>
</dbReference>
<dbReference type="AlphaFoldDB" id="A0A0D2JVW1"/>
<accession>A0A0D2JVW1</accession>
<evidence type="ECO:0000256" key="6">
    <source>
        <dbReference type="ARBA" id="ARBA00022990"/>
    </source>
</evidence>
<evidence type="ECO:0000313" key="9">
    <source>
        <dbReference type="Proteomes" id="UP000053411"/>
    </source>
</evidence>
<dbReference type="GO" id="GO:0008270">
    <property type="term" value="F:zinc ion binding"/>
    <property type="evidence" value="ECO:0007669"/>
    <property type="project" value="InterPro"/>
</dbReference>
<reference evidence="8 9" key="1">
    <citation type="submission" date="2015-01" db="EMBL/GenBank/DDBJ databases">
        <title>The Genome Sequence of Fonsecaea multimorphosa CBS 102226.</title>
        <authorList>
            <consortium name="The Broad Institute Genomics Platform"/>
            <person name="Cuomo C."/>
            <person name="de Hoog S."/>
            <person name="Gorbushina A."/>
            <person name="Stielow B."/>
            <person name="Teixiera M."/>
            <person name="Abouelleil A."/>
            <person name="Chapman S.B."/>
            <person name="Priest M."/>
            <person name="Young S.K."/>
            <person name="Wortman J."/>
            <person name="Nusbaum C."/>
            <person name="Birren B."/>
        </authorList>
    </citation>
    <scope>NUCLEOTIDE SEQUENCE [LARGE SCALE GENOMIC DNA]</scope>
    <source>
        <strain evidence="8 9">CBS 102226</strain>
    </source>
</reference>
<keyword evidence="6" id="KW-0007">Acetylation</keyword>
<evidence type="ECO:0000256" key="1">
    <source>
        <dbReference type="ARBA" id="ARBA00004496"/>
    </source>
</evidence>
<dbReference type="GO" id="GO:0016491">
    <property type="term" value="F:oxidoreductase activity"/>
    <property type="evidence" value="ECO:0007669"/>
    <property type="project" value="InterPro"/>
</dbReference>
<dbReference type="STRING" id="1442371.A0A0D2JVW1"/>
<dbReference type="InterPro" id="IPR013149">
    <property type="entry name" value="ADH-like_C"/>
</dbReference>
<dbReference type="InterPro" id="IPR011032">
    <property type="entry name" value="GroES-like_sf"/>
</dbReference>
<evidence type="ECO:0000313" key="8">
    <source>
        <dbReference type="EMBL" id="KIX97607.1"/>
    </source>
</evidence>
<dbReference type="InterPro" id="IPR002364">
    <property type="entry name" value="Quin_OxRdtase/zeta-crystal_CS"/>
</dbReference>
<keyword evidence="3" id="KW-0963">Cytoplasm</keyword>
<dbReference type="GO" id="GO:0005737">
    <property type="term" value="C:cytoplasm"/>
    <property type="evidence" value="ECO:0007669"/>
    <property type="project" value="UniProtKB-SubCell"/>
</dbReference>
<dbReference type="VEuPathDB" id="FungiDB:Z520_06385"/>
<name>A0A0D2JVW1_9EURO</name>
<dbReference type="InterPro" id="IPR051603">
    <property type="entry name" value="Zinc-ADH_QOR/CCCR"/>
</dbReference>
<dbReference type="SUPFAM" id="SSF50129">
    <property type="entry name" value="GroES-like"/>
    <property type="match status" value="1"/>
</dbReference>